<organism evidence="2 3">
    <name type="scientific">Bionectria ochroleuca</name>
    <name type="common">Gliocladium roseum</name>
    <dbReference type="NCBI Taxonomy" id="29856"/>
    <lineage>
        <taxon>Eukaryota</taxon>
        <taxon>Fungi</taxon>
        <taxon>Dikarya</taxon>
        <taxon>Ascomycota</taxon>
        <taxon>Pezizomycotina</taxon>
        <taxon>Sordariomycetes</taxon>
        <taxon>Hypocreomycetidae</taxon>
        <taxon>Hypocreales</taxon>
        <taxon>Bionectriaceae</taxon>
        <taxon>Clonostachys</taxon>
    </lineage>
</organism>
<evidence type="ECO:0008006" key="4">
    <source>
        <dbReference type="Google" id="ProtNLM"/>
    </source>
</evidence>
<name>A0ABY6UM92_BIOOC</name>
<sequence>MAIDYESNLFSSRPFTRGIWALIMGSAYLTIFFYHTKKSIPTYQITFRKRSIIPLFVHILAGLCEILHFHSQAIYGRKPAPHAIDTALCVLHTVTTLHLSKTLVRGDITTRPSYQAGGILRLSTGLAAYIMKSSALHYGAVRMLNAFLYTRLLIYLCKRTGLDTIQSKSSVYSQSVFLGAVIAIYESGVSGAVPLYILSVGLVVLLNHHVSLGIGSQTLQFCRTLMLWLGLAELGSIRAHSHPPELDAGVSDQYVVDAEDPVEQLSVELKKSAHARS</sequence>
<feature type="transmembrane region" description="Helical" evidence="1">
    <location>
        <begin position="15"/>
        <end position="34"/>
    </location>
</feature>
<evidence type="ECO:0000256" key="1">
    <source>
        <dbReference type="SAM" id="Phobius"/>
    </source>
</evidence>
<reference evidence="2 3" key="1">
    <citation type="submission" date="2019-06" db="EMBL/GenBank/DDBJ databases">
        <authorList>
            <person name="Broberg M."/>
        </authorList>
    </citation>
    <scope>NUCLEOTIDE SEQUENCE [LARGE SCALE GENOMIC DNA]</scope>
</reference>
<protein>
    <recommendedName>
        <fullName evidence="4">TLC domain-containing protein</fullName>
    </recommendedName>
</protein>
<evidence type="ECO:0000313" key="2">
    <source>
        <dbReference type="EMBL" id="VUC31370.1"/>
    </source>
</evidence>
<keyword evidence="1" id="KW-0812">Transmembrane</keyword>
<gene>
    <name evidence="2" type="ORF">CLO192961_LOCUS305360</name>
</gene>
<feature type="transmembrane region" description="Helical" evidence="1">
    <location>
        <begin position="55"/>
        <end position="75"/>
    </location>
</feature>
<keyword evidence="1" id="KW-1133">Transmembrane helix</keyword>
<comment type="caution">
    <text evidence="2">The sequence shown here is derived from an EMBL/GenBank/DDBJ whole genome shotgun (WGS) entry which is preliminary data.</text>
</comment>
<evidence type="ECO:0000313" key="3">
    <source>
        <dbReference type="Proteomes" id="UP000766486"/>
    </source>
</evidence>
<feature type="transmembrane region" description="Helical" evidence="1">
    <location>
        <begin position="135"/>
        <end position="157"/>
    </location>
</feature>
<keyword evidence="3" id="KW-1185">Reference proteome</keyword>
<dbReference type="Proteomes" id="UP000766486">
    <property type="component" value="Unassembled WGS sequence"/>
</dbReference>
<keyword evidence="1" id="KW-0472">Membrane</keyword>
<accession>A0ABY6UM92</accession>
<dbReference type="EMBL" id="CABFNS010000833">
    <property type="protein sequence ID" value="VUC31370.1"/>
    <property type="molecule type" value="Genomic_DNA"/>
</dbReference>
<proteinExistence type="predicted"/>